<evidence type="ECO:0000313" key="2">
    <source>
        <dbReference type="Proteomes" id="UP000820818"/>
    </source>
</evidence>
<reference evidence="1" key="1">
    <citation type="submission" date="2022-05" db="EMBL/GenBank/DDBJ databases">
        <title>A multi-omics perspective on studying reproductive biology in Daphnia sinensis.</title>
        <authorList>
            <person name="Jia J."/>
        </authorList>
    </citation>
    <scope>NUCLEOTIDE SEQUENCE</scope>
    <source>
        <strain evidence="1">WSL</strain>
    </source>
</reference>
<proteinExistence type="predicted"/>
<comment type="caution">
    <text evidence="1">The sequence shown here is derived from an EMBL/GenBank/DDBJ whole genome shotgun (WGS) entry which is preliminary data.</text>
</comment>
<dbReference type="Gene3D" id="1.25.40.80">
    <property type="match status" value="1"/>
</dbReference>
<protein>
    <submittedName>
        <fullName evidence="1">Uncharacterized protein</fullName>
    </submittedName>
</protein>
<keyword evidence="2" id="KW-1185">Reference proteome</keyword>
<name>A0AAD5PJS5_9CRUS</name>
<gene>
    <name evidence="1" type="ORF">GHT06_006654</name>
</gene>
<accession>A0AAD5PJS5</accession>
<dbReference type="SUPFAM" id="SSF48173">
    <property type="entry name" value="Cryptochrome/photolyase FAD-binding domain"/>
    <property type="match status" value="1"/>
</dbReference>
<evidence type="ECO:0000313" key="1">
    <source>
        <dbReference type="EMBL" id="KAI9549211.1"/>
    </source>
</evidence>
<dbReference type="InterPro" id="IPR036134">
    <property type="entry name" value="Crypto/Photolyase_FAD-like_sf"/>
</dbReference>
<sequence>MHACAPGLQHNPAQRQRGGRRLALETLHSFLDARALGYRGGISSPLSSPTACSRLSAYLAYGCISLREVVQATRAALDALPPQAGRHKAGLIGFISRLYWHCHFIQKLESEPKSSGATCTRATTACAKKAGTTPTLRP</sequence>
<organism evidence="1 2">
    <name type="scientific">Daphnia sinensis</name>
    <dbReference type="NCBI Taxonomy" id="1820382"/>
    <lineage>
        <taxon>Eukaryota</taxon>
        <taxon>Metazoa</taxon>
        <taxon>Ecdysozoa</taxon>
        <taxon>Arthropoda</taxon>
        <taxon>Crustacea</taxon>
        <taxon>Branchiopoda</taxon>
        <taxon>Diplostraca</taxon>
        <taxon>Cladocera</taxon>
        <taxon>Anomopoda</taxon>
        <taxon>Daphniidae</taxon>
        <taxon>Daphnia</taxon>
        <taxon>Daphnia similis group</taxon>
    </lineage>
</organism>
<dbReference type="Proteomes" id="UP000820818">
    <property type="component" value="Unassembled WGS sequence"/>
</dbReference>
<dbReference type="EMBL" id="WJBH02000346">
    <property type="protein sequence ID" value="KAI9549211.1"/>
    <property type="molecule type" value="Genomic_DNA"/>
</dbReference>
<dbReference type="AlphaFoldDB" id="A0AAD5PJS5"/>